<protein>
    <submittedName>
        <fullName evidence="1">Uncharacterized protein</fullName>
    </submittedName>
</protein>
<reference evidence="1 2" key="1">
    <citation type="submission" date="2019-02" db="EMBL/GenBank/DDBJ databases">
        <title>Deep-cultivation of Planctomycetes and their phenomic and genomic characterization uncovers novel biology.</title>
        <authorList>
            <person name="Wiegand S."/>
            <person name="Jogler M."/>
            <person name="Boedeker C."/>
            <person name="Pinto D."/>
            <person name="Vollmers J."/>
            <person name="Rivas-Marin E."/>
            <person name="Kohn T."/>
            <person name="Peeters S.H."/>
            <person name="Heuer A."/>
            <person name="Rast P."/>
            <person name="Oberbeckmann S."/>
            <person name="Bunk B."/>
            <person name="Jeske O."/>
            <person name="Meyerdierks A."/>
            <person name="Storesund J.E."/>
            <person name="Kallscheuer N."/>
            <person name="Luecker S."/>
            <person name="Lage O.M."/>
            <person name="Pohl T."/>
            <person name="Merkel B.J."/>
            <person name="Hornburger P."/>
            <person name="Mueller R.-W."/>
            <person name="Bruemmer F."/>
            <person name="Labrenz M."/>
            <person name="Spormann A.M."/>
            <person name="Op den Camp H."/>
            <person name="Overmann J."/>
            <person name="Amann R."/>
            <person name="Jetten M.S.M."/>
            <person name="Mascher T."/>
            <person name="Medema M.H."/>
            <person name="Devos D.P."/>
            <person name="Kaster A.-K."/>
            <person name="Ovreas L."/>
            <person name="Rohde M."/>
            <person name="Galperin M.Y."/>
            <person name="Jogler C."/>
        </authorList>
    </citation>
    <scope>NUCLEOTIDE SEQUENCE [LARGE SCALE GENOMIC DNA]</scope>
    <source>
        <strain evidence="1 2">K22_7</strain>
    </source>
</reference>
<dbReference type="KEGG" id="rlc:K227x_33990"/>
<dbReference type="EMBL" id="CP036525">
    <property type="protein sequence ID" value="QDT05001.1"/>
    <property type="molecule type" value="Genomic_DNA"/>
</dbReference>
<accession>A0A517ND10</accession>
<keyword evidence="2" id="KW-1185">Reference proteome</keyword>
<sequence length="121" mass="14252">MQVLWENERAEGRVYEAETDEPFHGSLTYYWFRNRSLEAEHNGVFRAYFDGRYFTDSDGRFRIPVMPTPGIIAFSTGNRDQQRMSAYSRGYGEWELAKYRGGRSPDKSHLDRFSVPCFTEK</sequence>
<dbReference type="Proteomes" id="UP000318538">
    <property type="component" value="Chromosome"/>
</dbReference>
<organism evidence="1 2">
    <name type="scientific">Rubripirellula lacrimiformis</name>
    <dbReference type="NCBI Taxonomy" id="1930273"/>
    <lineage>
        <taxon>Bacteria</taxon>
        <taxon>Pseudomonadati</taxon>
        <taxon>Planctomycetota</taxon>
        <taxon>Planctomycetia</taxon>
        <taxon>Pirellulales</taxon>
        <taxon>Pirellulaceae</taxon>
        <taxon>Rubripirellula</taxon>
    </lineage>
</organism>
<proteinExistence type="predicted"/>
<gene>
    <name evidence="1" type="ORF">K227x_33990</name>
</gene>
<name>A0A517ND10_9BACT</name>
<evidence type="ECO:0000313" key="2">
    <source>
        <dbReference type="Proteomes" id="UP000318538"/>
    </source>
</evidence>
<evidence type="ECO:0000313" key="1">
    <source>
        <dbReference type="EMBL" id="QDT05001.1"/>
    </source>
</evidence>
<dbReference type="AlphaFoldDB" id="A0A517ND10"/>